<dbReference type="SUPFAM" id="SSF53756">
    <property type="entry name" value="UDP-Glycosyltransferase/glycogen phosphorylase"/>
    <property type="match status" value="1"/>
</dbReference>
<evidence type="ECO:0000313" key="2">
    <source>
        <dbReference type="EMBL" id="PZQ45623.1"/>
    </source>
</evidence>
<protein>
    <recommendedName>
        <fullName evidence="1">Glucuronosyltransferase GumK N-terminal domain-containing protein</fullName>
    </recommendedName>
</protein>
<dbReference type="InterPro" id="IPR054299">
    <property type="entry name" value="GumK_N"/>
</dbReference>
<proteinExistence type="predicted"/>
<accession>A0A2W5PT59</accession>
<dbReference type="Gene3D" id="3.40.50.11010">
    <property type="match status" value="1"/>
</dbReference>
<feature type="domain" description="Glucuronosyltransferase GumK N-terminal" evidence="1">
    <location>
        <begin position="18"/>
        <end position="184"/>
    </location>
</feature>
<evidence type="ECO:0000259" key="1">
    <source>
        <dbReference type="Pfam" id="PF22059"/>
    </source>
</evidence>
<gene>
    <name evidence="2" type="ORF">DI551_06860</name>
</gene>
<sequence length="386" mass="43860">MPVTTGKTGEAFMMRVVLISGHDGASDRKTGFHFWAEILARRGVDVNFVTVGSSPISLLKKHAKPLKKPFNTWAPIGERIHKYTWMPIFHPLNFSKKVLNYITWPLFLLYPFLMPRKLLEPLRSASIFIIENGAGPLLVPRLAKLCPKARFIYNSSDRPGVVKFHPIIAQSEKAAIPYFDLIRVNSSAMASDFPPDAPVRYVPQAIDKSLFDFDYPNPYEGPRNIISVGDMLFDAPVIEQMANAYPDWTFHLFGKGARLTKPFDNVREYGEFPFKQLIPYIKFADIGLAPYFPAPQASYLSQSSLKLVQYTYCQLPVVAPDFVKGQPHIHTYDPKIGERSVLDALQRAMDYDRSSIDRNSVLNWNDVIDRMIEYASNKPINQAKRA</sequence>
<dbReference type="Pfam" id="PF22059">
    <property type="entry name" value="GumK_N"/>
    <property type="match status" value="1"/>
</dbReference>
<organism evidence="2 3">
    <name type="scientific">Micavibrio aeruginosavorus</name>
    <dbReference type="NCBI Taxonomy" id="349221"/>
    <lineage>
        <taxon>Bacteria</taxon>
        <taxon>Pseudomonadati</taxon>
        <taxon>Bdellovibrionota</taxon>
        <taxon>Bdellovibrionia</taxon>
        <taxon>Bdellovibrionales</taxon>
        <taxon>Pseudobdellovibrionaceae</taxon>
        <taxon>Micavibrio</taxon>
    </lineage>
</organism>
<evidence type="ECO:0000313" key="3">
    <source>
        <dbReference type="Proteomes" id="UP000249417"/>
    </source>
</evidence>
<comment type="caution">
    <text evidence="2">The sequence shown here is derived from an EMBL/GenBank/DDBJ whole genome shotgun (WGS) entry which is preliminary data.</text>
</comment>
<dbReference type="Proteomes" id="UP000249417">
    <property type="component" value="Unassembled WGS sequence"/>
</dbReference>
<dbReference type="Gene3D" id="3.40.50.2000">
    <property type="entry name" value="Glycogen Phosphorylase B"/>
    <property type="match status" value="1"/>
</dbReference>
<dbReference type="EMBL" id="QFQB01000043">
    <property type="protein sequence ID" value="PZQ45623.1"/>
    <property type="molecule type" value="Genomic_DNA"/>
</dbReference>
<dbReference type="AlphaFoldDB" id="A0A2W5PT59"/>
<reference evidence="2 3" key="1">
    <citation type="submission" date="2017-08" db="EMBL/GenBank/DDBJ databases">
        <title>Infants hospitalized years apart are colonized by the same room-sourced microbial strains.</title>
        <authorList>
            <person name="Brooks B."/>
            <person name="Olm M.R."/>
            <person name="Firek B.A."/>
            <person name="Baker R."/>
            <person name="Thomas B.C."/>
            <person name="Morowitz M.J."/>
            <person name="Banfield J.F."/>
        </authorList>
    </citation>
    <scope>NUCLEOTIDE SEQUENCE [LARGE SCALE GENOMIC DNA]</scope>
    <source>
        <strain evidence="2">S2_005_002_R2_29</strain>
    </source>
</reference>
<name>A0A2W5PT59_9BACT</name>